<comment type="caution">
    <text evidence="1">The sequence shown here is derived from an EMBL/GenBank/DDBJ whole genome shotgun (WGS) entry which is preliminary data.</text>
</comment>
<sequence>MIRNPELVRAVYLAALRHESPLSPVAVAEWLTDDDRRAHR</sequence>
<protein>
    <submittedName>
        <fullName evidence="1">Uncharacterized protein</fullName>
    </submittedName>
</protein>
<proteinExistence type="predicted"/>
<keyword evidence="2" id="KW-1185">Reference proteome</keyword>
<dbReference type="Proteomes" id="UP000619260">
    <property type="component" value="Unassembled WGS sequence"/>
</dbReference>
<name>A0A8J3YR62_9ACTN</name>
<gene>
    <name evidence="1" type="ORF">Val02_58680</name>
</gene>
<reference evidence="1" key="1">
    <citation type="submission" date="2021-01" db="EMBL/GenBank/DDBJ databases">
        <title>Whole genome shotgun sequence of Virgisporangium aliadipatigenens NBRC 105644.</title>
        <authorList>
            <person name="Komaki H."/>
            <person name="Tamura T."/>
        </authorList>
    </citation>
    <scope>NUCLEOTIDE SEQUENCE</scope>
    <source>
        <strain evidence="1">NBRC 105644</strain>
    </source>
</reference>
<accession>A0A8J3YR62</accession>
<dbReference type="EMBL" id="BOPF01000023">
    <property type="protein sequence ID" value="GIJ48982.1"/>
    <property type="molecule type" value="Genomic_DNA"/>
</dbReference>
<evidence type="ECO:0000313" key="1">
    <source>
        <dbReference type="EMBL" id="GIJ48982.1"/>
    </source>
</evidence>
<organism evidence="1 2">
    <name type="scientific">Virgisporangium aliadipatigenens</name>
    <dbReference type="NCBI Taxonomy" id="741659"/>
    <lineage>
        <taxon>Bacteria</taxon>
        <taxon>Bacillati</taxon>
        <taxon>Actinomycetota</taxon>
        <taxon>Actinomycetes</taxon>
        <taxon>Micromonosporales</taxon>
        <taxon>Micromonosporaceae</taxon>
        <taxon>Virgisporangium</taxon>
    </lineage>
</organism>
<evidence type="ECO:0000313" key="2">
    <source>
        <dbReference type="Proteomes" id="UP000619260"/>
    </source>
</evidence>
<dbReference type="AlphaFoldDB" id="A0A8J3YR62"/>
<dbReference type="RefSeq" id="WP_275415623.1">
    <property type="nucleotide sequence ID" value="NZ_BOPF01000023.1"/>
</dbReference>